<feature type="transmembrane region" description="Helical" evidence="7">
    <location>
        <begin position="191"/>
        <end position="215"/>
    </location>
</feature>
<feature type="region of interest" description="Disordered" evidence="6">
    <location>
        <begin position="1"/>
        <end position="30"/>
    </location>
</feature>
<gene>
    <name evidence="9" type="ORF">ACLA_077510</name>
</gene>
<keyword evidence="5 7" id="KW-0472">Membrane</keyword>
<feature type="transmembrane region" description="Helical" evidence="7">
    <location>
        <begin position="235"/>
        <end position="256"/>
    </location>
</feature>
<dbReference type="eggNOG" id="KOG1303">
    <property type="taxonomic scope" value="Eukaryota"/>
</dbReference>
<feature type="transmembrane region" description="Helical" evidence="7">
    <location>
        <begin position="415"/>
        <end position="438"/>
    </location>
</feature>
<evidence type="ECO:0000256" key="4">
    <source>
        <dbReference type="ARBA" id="ARBA00022989"/>
    </source>
</evidence>
<dbReference type="PANTHER" id="PTHR22950:SF479">
    <property type="entry name" value="AMINO ACID TRANSPORTER (EUROFUNG)-RELATED"/>
    <property type="match status" value="1"/>
</dbReference>
<dbReference type="FunFam" id="1.20.1740.10:FF:000039">
    <property type="entry name" value="Neutral amino acid transporter (Eurofung)"/>
    <property type="match status" value="1"/>
</dbReference>
<dbReference type="InterPro" id="IPR013057">
    <property type="entry name" value="AA_transpt_TM"/>
</dbReference>
<evidence type="ECO:0000256" key="6">
    <source>
        <dbReference type="SAM" id="MobiDB-lite"/>
    </source>
</evidence>
<evidence type="ECO:0000313" key="10">
    <source>
        <dbReference type="Proteomes" id="UP000006701"/>
    </source>
</evidence>
<dbReference type="KEGG" id="act:ACLA_077510"/>
<proteinExistence type="inferred from homology"/>
<dbReference type="Gene3D" id="1.20.1740.10">
    <property type="entry name" value="Amino acid/polyamine transporter I"/>
    <property type="match status" value="1"/>
</dbReference>
<feature type="transmembrane region" description="Helical" evidence="7">
    <location>
        <begin position="140"/>
        <end position="158"/>
    </location>
</feature>
<comment type="subcellular location">
    <subcellularLocation>
        <location evidence="1">Membrane</location>
        <topology evidence="1">Multi-pass membrane protein</topology>
    </subcellularLocation>
</comment>
<keyword evidence="4 7" id="KW-1133">Transmembrane helix</keyword>
<evidence type="ECO:0000256" key="2">
    <source>
        <dbReference type="ARBA" id="ARBA00008066"/>
    </source>
</evidence>
<dbReference type="GeneID" id="4702633"/>
<feature type="transmembrane region" description="Helical" evidence="7">
    <location>
        <begin position="164"/>
        <end position="184"/>
    </location>
</feature>
<dbReference type="EMBL" id="DS027057">
    <property type="protein sequence ID" value="EAW09004.1"/>
    <property type="molecule type" value="Genomic_DNA"/>
</dbReference>
<dbReference type="OrthoDB" id="655540at2759"/>
<dbReference type="OMA" id="WRYPHVQ"/>
<dbReference type="GO" id="GO:0016020">
    <property type="term" value="C:membrane"/>
    <property type="evidence" value="ECO:0007669"/>
    <property type="project" value="UniProtKB-SubCell"/>
</dbReference>
<dbReference type="VEuPathDB" id="FungiDB:ACLA_077510"/>
<evidence type="ECO:0000256" key="1">
    <source>
        <dbReference type="ARBA" id="ARBA00004141"/>
    </source>
</evidence>
<feature type="transmembrane region" description="Helical" evidence="7">
    <location>
        <begin position="349"/>
        <end position="370"/>
    </location>
</feature>
<dbReference type="STRING" id="344612.A1CLM5"/>
<reference evidence="9 10" key="1">
    <citation type="journal article" date="2008" name="PLoS Genet.">
        <title>Genomic islands in the pathogenic filamentous fungus Aspergillus fumigatus.</title>
        <authorList>
            <person name="Fedorova N.D."/>
            <person name="Khaldi N."/>
            <person name="Joardar V.S."/>
            <person name="Maiti R."/>
            <person name="Amedeo P."/>
            <person name="Anderson M.J."/>
            <person name="Crabtree J."/>
            <person name="Silva J.C."/>
            <person name="Badger J.H."/>
            <person name="Albarraq A."/>
            <person name="Angiuoli S."/>
            <person name="Bussey H."/>
            <person name="Bowyer P."/>
            <person name="Cotty P.J."/>
            <person name="Dyer P.S."/>
            <person name="Egan A."/>
            <person name="Galens K."/>
            <person name="Fraser-Liggett C.M."/>
            <person name="Haas B.J."/>
            <person name="Inman J.M."/>
            <person name="Kent R."/>
            <person name="Lemieux S."/>
            <person name="Malavazi I."/>
            <person name="Orvis J."/>
            <person name="Roemer T."/>
            <person name="Ronning C.M."/>
            <person name="Sundaram J.P."/>
            <person name="Sutton G."/>
            <person name="Turner G."/>
            <person name="Venter J.C."/>
            <person name="White O.R."/>
            <person name="Whitty B.R."/>
            <person name="Youngman P."/>
            <person name="Wolfe K.H."/>
            <person name="Goldman G.H."/>
            <person name="Wortman J.R."/>
            <person name="Jiang B."/>
            <person name="Denning D.W."/>
            <person name="Nierman W.C."/>
        </authorList>
    </citation>
    <scope>NUCLEOTIDE SEQUENCE [LARGE SCALE GENOMIC DNA]</scope>
    <source>
        <strain evidence="10">ATCC 1007 / CBS 513.65 / DSM 816 / NCTC 3887 / NRRL 1</strain>
    </source>
</reference>
<dbReference type="RefSeq" id="XP_001270430.1">
    <property type="nucleotide sequence ID" value="XM_001270429.1"/>
</dbReference>
<comment type="similarity">
    <text evidence="2">Belongs to the amino acid/polyamine transporter 2 family.</text>
</comment>
<dbReference type="PANTHER" id="PTHR22950">
    <property type="entry name" value="AMINO ACID TRANSPORTER"/>
    <property type="match status" value="1"/>
</dbReference>
<accession>A1CLM5</accession>
<evidence type="ECO:0000256" key="7">
    <source>
        <dbReference type="SAM" id="Phobius"/>
    </source>
</evidence>
<dbReference type="GO" id="GO:0015179">
    <property type="term" value="F:L-amino acid transmembrane transporter activity"/>
    <property type="evidence" value="ECO:0007669"/>
    <property type="project" value="TreeGrafter"/>
</dbReference>
<keyword evidence="3 7" id="KW-0812">Transmembrane</keyword>
<feature type="transmembrane region" description="Helical" evidence="7">
    <location>
        <begin position="268"/>
        <end position="289"/>
    </location>
</feature>
<dbReference type="Pfam" id="PF01490">
    <property type="entry name" value="Aa_trans"/>
    <property type="match status" value="1"/>
</dbReference>
<name>A1CLM5_ASPCL</name>
<feature type="transmembrane region" description="Helical" evidence="7">
    <location>
        <begin position="309"/>
        <end position="328"/>
    </location>
</feature>
<feature type="transmembrane region" description="Helical" evidence="7">
    <location>
        <begin position="78"/>
        <end position="104"/>
    </location>
</feature>
<evidence type="ECO:0000313" key="9">
    <source>
        <dbReference type="EMBL" id="EAW09004.1"/>
    </source>
</evidence>
<dbReference type="HOGENOM" id="CLU_027816_4_2_1"/>
<dbReference type="Proteomes" id="UP000006701">
    <property type="component" value="Unassembled WGS sequence"/>
</dbReference>
<protein>
    <submittedName>
        <fullName evidence="9">Amino acid transporter</fullName>
    </submittedName>
</protein>
<evidence type="ECO:0000259" key="8">
    <source>
        <dbReference type="Pfam" id="PF01490"/>
    </source>
</evidence>
<keyword evidence="10" id="KW-1185">Reference proteome</keyword>
<feature type="domain" description="Amino acid transporter transmembrane" evidence="8">
    <location>
        <begin position="54"/>
        <end position="437"/>
    </location>
</feature>
<feature type="transmembrane region" description="Helical" evidence="7">
    <location>
        <begin position="382"/>
        <end position="403"/>
    </location>
</feature>
<organism evidence="9 10">
    <name type="scientific">Aspergillus clavatus (strain ATCC 1007 / CBS 513.65 / DSM 816 / NCTC 3887 / NRRL 1 / QM 1276 / 107)</name>
    <dbReference type="NCBI Taxonomy" id="344612"/>
    <lineage>
        <taxon>Eukaryota</taxon>
        <taxon>Fungi</taxon>
        <taxon>Dikarya</taxon>
        <taxon>Ascomycota</taxon>
        <taxon>Pezizomycotina</taxon>
        <taxon>Eurotiomycetes</taxon>
        <taxon>Eurotiomycetidae</taxon>
        <taxon>Eurotiales</taxon>
        <taxon>Aspergillaceae</taxon>
        <taxon>Aspergillus</taxon>
        <taxon>Aspergillus subgen. Fumigati</taxon>
    </lineage>
</organism>
<dbReference type="AlphaFoldDB" id="A1CLM5"/>
<sequence length="458" mass="49560">MLKTSGSPHGADADFVHPQGVSDSDHDFEKQQDVQPEYQDAFGDEEHAEVKYKTLSWCANEVVMVAETVSLGILSLPAVVAALGLVPAIILMIGLGLMSTYTGYTIGQFKWRYPHIHSMADAGEVLLGAFGRELFGTGQLLLVVFIMASHILTFAVAMNNITEHGTCSIVFSVVGLAISFVLCLPRTLSKVSFLSVASFISVFSAVMIVMISVGIQRPWKGSLNATVDTSLYKAFLAVCNIVFSFSGHVAFFGFMAELKNPRDYPKSLFLLQGLDTCLYIVAAVVIYCYTGDGVTSPALGSASPVVRKVAYGVALPTIIIGGVVNGHVAAKYIYVRLWRHSDRMHKRDLVSAGSWVLIGLVTWIIAWIIAEAIPVFNNLLSLVASLFASWFTYGFSALFWLHLNKGRYFSTPMKTTLTIFNVFIIGIAACICGLGLYVSGKALHDDPGSASFSCANNA</sequence>
<evidence type="ECO:0000256" key="3">
    <source>
        <dbReference type="ARBA" id="ARBA00022692"/>
    </source>
</evidence>
<evidence type="ECO:0000256" key="5">
    <source>
        <dbReference type="ARBA" id="ARBA00023136"/>
    </source>
</evidence>